<feature type="transmembrane region" description="Helical" evidence="1">
    <location>
        <begin position="401"/>
        <end position="425"/>
    </location>
</feature>
<dbReference type="RefSeq" id="WP_093912520.1">
    <property type="nucleotide sequence ID" value="NZ_FONL01000001.1"/>
</dbReference>
<keyword evidence="4" id="KW-1185">Reference proteome</keyword>
<evidence type="ECO:0000313" key="4">
    <source>
        <dbReference type="Proteomes" id="UP000198896"/>
    </source>
</evidence>
<keyword evidence="1" id="KW-1133">Transmembrane helix</keyword>
<name>A0A1I1XT14_9FIRM</name>
<keyword evidence="1" id="KW-0812">Transmembrane</keyword>
<feature type="signal peptide" evidence="2">
    <location>
        <begin position="1"/>
        <end position="22"/>
    </location>
</feature>
<feature type="transmembrane region" description="Helical" evidence="1">
    <location>
        <begin position="515"/>
        <end position="539"/>
    </location>
</feature>
<feature type="transmembrane region" description="Helical" evidence="1">
    <location>
        <begin position="483"/>
        <end position="503"/>
    </location>
</feature>
<proteinExistence type="predicted"/>
<dbReference type="OrthoDB" id="1633964at2"/>
<feature type="transmembrane region" description="Helical" evidence="1">
    <location>
        <begin position="369"/>
        <end position="389"/>
    </location>
</feature>
<evidence type="ECO:0000256" key="2">
    <source>
        <dbReference type="SAM" id="SignalP"/>
    </source>
</evidence>
<sequence>MKRLITLLVFLLLLLQATAGFAGRQLDAVYPYSLEKQQIRTVTGRSTLPLYVNLTSYDIPRMQQAEVSVKLPGGFSALPKEGWQIYKGGASAYWQTEAWYGQNFDLLYLQADEGAVSGTKEIEITVSGNGWEERKSINFTYDAAGETIGQPQPEGRKPDKAKFNWYIQSVTLPVDVYGRRDDRAENGVVYVRDTTFESFRNRMKGDGATNWSAVFNHPATFLLLDMRNPQRDIRVLKFKAQLLDRVSGQVVEGLITAGTTNHDTGEGWAGKTGEGAETTALISLDGKKSQTFILPLYVDYFTILEGDYTLRVTVSGGDQQKIQEVPLTIARKHSLGLFAVGFAFVCFLITLLLLLRLKQCVFSIGAKGAITVALFAAISFGGIALPSTILGDLVHALLGPFSGLVTGLLSGIMQYLLIVSLLVLYRKPGVLTLLYVLKFMLSGIMFGHFSPIGVLSTSVYIVVTEFLLWVSGFYKKENLDTKYMFFVALVLGLGDALITFVNFEQMMFFYRLYYADWFLAMYMLVNGLLYSSIGSWIGFKTGTKLRQVVSE</sequence>
<feature type="chain" id="PRO_5011795855" evidence="2">
    <location>
        <begin position="23"/>
        <end position="551"/>
    </location>
</feature>
<keyword evidence="1" id="KW-0472">Membrane</keyword>
<gene>
    <name evidence="3" type="ORF">SAMN05216245_101345</name>
</gene>
<reference evidence="3 4" key="1">
    <citation type="submission" date="2016-10" db="EMBL/GenBank/DDBJ databases">
        <authorList>
            <person name="de Groot N.N."/>
        </authorList>
    </citation>
    <scope>NUCLEOTIDE SEQUENCE [LARGE SCALE GENOMIC DNA]</scope>
    <source>
        <strain evidence="3 4">DSM 9236</strain>
    </source>
</reference>
<keyword evidence="2" id="KW-0732">Signal</keyword>
<feature type="transmembrane region" description="Helical" evidence="1">
    <location>
        <begin position="335"/>
        <end position="357"/>
    </location>
</feature>
<dbReference type="EMBL" id="FONL01000001">
    <property type="protein sequence ID" value="SFE08730.1"/>
    <property type="molecule type" value="Genomic_DNA"/>
</dbReference>
<protein>
    <submittedName>
        <fullName evidence="3">Uncharacterized protein</fullName>
    </submittedName>
</protein>
<dbReference type="Proteomes" id="UP000198896">
    <property type="component" value="Unassembled WGS sequence"/>
</dbReference>
<evidence type="ECO:0000313" key="3">
    <source>
        <dbReference type="EMBL" id="SFE08730.1"/>
    </source>
</evidence>
<dbReference type="STRING" id="1123323.SAMN05216245_101345"/>
<evidence type="ECO:0000256" key="1">
    <source>
        <dbReference type="SAM" id="Phobius"/>
    </source>
</evidence>
<accession>A0A1I1XT14</accession>
<organism evidence="3 4">
    <name type="scientific">Succiniclasticum ruminis DSM 9236</name>
    <dbReference type="NCBI Taxonomy" id="1123323"/>
    <lineage>
        <taxon>Bacteria</taxon>
        <taxon>Bacillati</taxon>
        <taxon>Bacillota</taxon>
        <taxon>Negativicutes</taxon>
        <taxon>Acidaminococcales</taxon>
        <taxon>Acidaminococcaceae</taxon>
        <taxon>Succiniclasticum</taxon>
    </lineage>
</organism>
<dbReference type="AlphaFoldDB" id="A0A1I1XT14"/>
<feature type="transmembrane region" description="Helical" evidence="1">
    <location>
        <begin position="437"/>
        <end position="463"/>
    </location>
</feature>